<dbReference type="AlphaFoldDB" id="A0AA42CFB5"/>
<evidence type="ECO:0000313" key="4">
    <source>
        <dbReference type="Proteomes" id="UP001165679"/>
    </source>
</evidence>
<dbReference type="Pfam" id="PF13369">
    <property type="entry name" value="Transglut_core2"/>
    <property type="match status" value="1"/>
</dbReference>
<comment type="similarity">
    <text evidence="1">Belongs to the UPF0162 family.</text>
</comment>
<gene>
    <name evidence="3" type="ORF">OL599_08530</name>
</gene>
<dbReference type="EMBL" id="JAPDNT010000004">
    <property type="protein sequence ID" value="MCW3474631.1"/>
    <property type="molecule type" value="Genomic_DNA"/>
</dbReference>
<name>A0AA42CFB5_9PROT</name>
<feature type="domain" description="Protein SirB1 N-terminal" evidence="2">
    <location>
        <begin position="41"/>
        <end position="193"/>
    </location>
</feature>
<dbReference type="SUPFAM" id="SSF48452">
    <property type="entry name" value="TPR-like"/>
    <property type="match status" value="1"/>
</dbReference>
<proteinExistence type="inferred from homology"/>
<dbReference type="Proteomes" id="UP001165679">
    <property type="component" value="Unassembled WGS sequence"/>
</dbReference>
<dbReference type="Pfam" id="PF13371">
    <property type="entry name" value="TPR_9"/>
    <property type="match status" value="1"/>
</dbReference>
<evidence type="ECO:0000259" key="2">
    <source>
        <dbReference type="Pfam" id="PF13369"/>
    </source>
</evidence>
<accession>A0AA42CFB5</accession>
<reference evidence="3" key="1">
    <citation type="submission" date="2022-09" db="EMBL/GenBank/DDBJ databases">
        <title>Rhodovastum sp. nov. RN2-1 isolated from soil in Seongnam, South Korea.</title>
        <authorList>
            <person name="Le N.T."/>
        </authorList>
    </citation>
    <scope>NUCLEOTIDE SEQUENCE</scope>
    <source>
        <strain evidence="3">RN2-1</strain>
    </source>
</reference>
<dbReference type="InterPro" id="IPR011990">
    <property type="entry name" value="TPR-like_helical_dom_sf"/>
</dbReference>
<dbReference type="PANTHER" id="PTHR31350:SF21">
    <property type="entry name" value="F-BOX ONLY PROTEIN 21"/>
    <property type="match status" value="1"/>
</dbReference>
<protein>
    <submittedName>
        <fullName evidence="3">Transglutaminase-like domain-containing protein</fullName>
    </submittedName>
</protein>
<dbReference type="Gene3D" id="1.25.40.10">
    <property type="entry name" value="Tetratricopeptide repeat domain"/>
    <property type="match status" value="1"/>
</dbReference>
<evidence type="ECO:0000256" key="1">
    <source>
        <dbReference type="ARBA" id="ARBA00007100"/>
    </source>
</evidence>
<dbReference type="RefSeq" id="WP_264713271.1">
    <property type="nucleotide sequence ID" value="NZ_JAPDNT010000004.1"/>
</dbReference>
<dbReference type="PANTHER" id="PTHR31350">
    <property type="entry name" value="SI:DKEY-261L7.2"/>
    <property type="match status" value="1"/>
</dbReference>
<sequence length="275" mass="29508">MSDPRAALEAIGQLPDTEIDIADAALQLARVDAPEADWQAARAHLSGLAREAVLLAAEVPDDDLSAQAGALAGLLVGTHGYEGDTDSYDDPANANLIHVIERRRGLPVALGILWLHTVRAAGWSGHGIDFPGHFLVALSGHGEQAVLDVFGGGASLHAPDLRALVKRVEGPKAELRPGLLRPMGARAVLLRLQNNIKLRRLRAGELKGALACTEDMLRIAPDEPILWRDAALMNQRLDQVAAALRCFERFLVLVPNGDAASRVRAAMDELRSRLN</sequence>
<reference evidence="3" key="2">
    <citation type="submission" date="2022-10" db="EMBL/GenBank/DDBJ databases">
        <authorList>
            <person name="Trinh H.N."/>
        </authorList>
    </citation>
    <scope>NUCLEOTIDE SEQUENCE</scope>
    <source>
        <strain evidence="3">RN2-1</strain>
    </source>
</reference>
<keyword evidence="4" id="KW-1185">Reference proteome</keyword>
<dbReference type="InterPro" id="IPR032698">
    <property type="entry name" value="SirB1_N"/>
</dbReference>
<evidence type="ECO:0000313" key="3">
    <source>
        <dbReference type="EMBL" id="MCW3474631.1"/>
    </source>
</evidence>
<organism evidence="3 4">
    <name type="scientific">Limobrevibacterium gyesilva</name>
    <dbReference type="NCBI Taxonomy" id="2991712"/>
    <lineage>
        <taxon>Bacteria</taxon>
        <taxon>Pseudomonadati</taxon>
        <taxon>Pseudomonadota</taxon>
        <taxon>Alphaproteobacteria</taxon>
        <taxon>Acetobacterales</taxon>
        <taxon>Acetobacteraceae</taxon>
        <taxon>Limobrevibacterium</taxon>
    </lineage>
</organism>
<comment type="caution">
    <text evidence="3">The sequence shown here is derived from an EMBL/GenBank/DDBJ whole genome shotgun (WGS) entry which is preliminary data.</text>
</comment>